<organism evidence="1 2">
    <name type="scientific">Mycena indigotica</name>
    <dbReference type="NCBI Taxonomy" id="2126181"/>
    <lineage>
        <taxon>Eukaryota</taxon>
        <taxon>Fungi</taxon>
        <taxon>Dikarya</taxon>
        <taxon>Basidiomycota</taxon>
        <taxon>Agaricomycotina</taxon>
        <taxon>Agaricomycetes</taxon>
        <taxon>Agaricomycetidae</taxon>
        <taxon>Agaricales</taxon>
        <taxon>Marasmiineae</taxon>
        <taxon>Mycenaceae</taxon>
        <taxon>Mycena</taxon>
    </lineage>
</organism>
<dbReference type="RefSeq" id="XP_037216830.1">
    <property type="nucleotide sequence ID" value="XM_037367436.1"/>
</dbReference>
<protein>
    <submittedName>
        <fullName evidence="1">Uncharacterized protein</fullName>
    </submittedName>
</protein>
<dbReference type="GeneID" id="59349952"/>
<reference evidence="1" key="1">
    <citation type="submission" date="2020-05" db="EMBL/GenBank/DDBJ databases">
        <title>Mycena genomes resolve the evolution of fungal bioluminescence.</title>
        <authorList>
            <person name="Tsai I.J."/>
        </authorList>
    </citation>
    <scope>NUCLEOTIDE SEQUENCE</scope>
    <source>
        <strain evidence="1">171206Taipei</strain>
    </source>
</reference>
<proteinExistence type="predicted"/>
<keyword evidence="2" id="KW-1185">Reference proteome</keyword>
<comment type="caution">
    <text evidence="1">The sequence shown here is derived from an EMBL/GenBank/DDBJ whole genome shotgun (WGS) entry which is preliminary data.</text>
</comment>
<dbReference type="OrthoDB" id="2665372at2759"/>
<evidence type="ECO:0000313" key="1">
    <source>
        <dbReference type="EMBL" id="KAF7295467.1"/>
    </source>
</evidence>
<accession>A0A8H6SBV1</accession>
<dbReference type="Proteomes" id="UP000636479">
    <property type="component" value="Unassembled WGS sequence"/>
</dbReference>
<sequence>MYGRSHSDEMKALKKACRKANRPAIRLPALRTPDNPRGEGTRLIKGHAAIQAEIARDNAKIEEYRKREPNSIWRQCENMRGQELKDFLDRHARRQENHRKYTASKRNRERLFELERPGMTAMYLLWAADIGDRVIPSAFALPVETEVEGSIDEVIIVDISGSRLGSVLLMKECGTMAACCIRQGYLPCSTQHINAVVTLRILEVCRQMTLERPKLRAHVFYRMLCDRTDHPHQSYRAKQFKLAFDSYMAIRAHAEGQGHVLPSHSLWTKTSENDKESIQSWFTNRMDALPLHSNNTT</sequence>
<dbReference type="AlphaFoldDB" id="A0A8H6SBV1"/>
<dbReference type="EMBL" id="JACAZF010000009">
    <property type="protein sequence ID" value="KAF7295467.1"/>
    <property type="molecule type" value="Genomic_DNA"/>
</dbReference>
<name>A0A8H6SBV1_9AGAR</name>
<gene>
    <name evidence="1" type="ORF">MIND_01086500</name>
</gene>
<evidence type="ECO:0000313" key="2">
    <source>
        <dbReference type="Proteomes" id="UP000636479"/>
    </source>
</evidence>